<accession>A0A0C3FVW6</accession>
<dbReference type="STRING" id="765440.A0A0C3FVW6"/>
<evidence type="ECO:0000313" key="2">
    <source>
        <dbReference type="Proteomes" id="UP000054166"/>
    </source>
</evidence>
<reference evidence="2" key="2">
    <citation type="submission" date="2015-01" db="EMBL/GenBank/DDBJ databases">
        <title>Evolutionary Origins and Diversification of the Mycorrhizal Mutualists.</title>
        <authorList>
            <consortium name="DOE Joint Genome Institute"/>
            <consortium name="Mycorrhizal Genomics Consortium"/>
            <person name="Kohler A."/>
            <person name="Kuo A."/>
            <person name="Nagy L.G."/>
            <person name="Floudas D."/>
            <person name="Copeland A."/>
            <person name="Barry K.W."/>
            <person name="Cichocki N."/>
            <person name="Veneault-Fourrey C."/>
            <person name="LaButti K."/>
            <person name="Lindquist E.A."/>
            <person name="Lipzen A."/>
            <person name="Lundell T."/>
            <person name="Morin E."/>
            <person name="Murat C."/>
            <person name="Riley R."/>
            <person name="Ohm R."/>
            <person name="Sun H."/>
            <person name="Tunlid A."/>
            <person name="Henrissat B."/>
            <person name="Grigoriev I.V."/>
            <person name="Hibbett D.S."/>
            <person name="Martin F."/>
        </authorList>
    </citation>
    <scope>NUCLEOTIDE SEQUENCE [LARGE SCALE GENOMIC DNA]</scope>
    <source>
        <strain evidence="2">F 1598</strain>
    </source>
</reference>
<gene>
    <name evidence="1" type="ORF">PILCRDRAFT_431704</name>
</gene>
<dbReference type="Proteomes" id="UP000054166">
    <property type="component" value="Unassembled WGS sequence"/>
</dbReference>
<dbReference type="InParanoid" id="A0A0C3FVW6"/>
<evidence type="ECO:0000313" key="1">
    <source>
        <dbReference type="EMBL" id="KIM83634.1"/>
    </source>
</evidence>
<dbReference type="OrthoDB" id="549336at2759"/>
<dbReference type="EMBL" id="KN832990">
    <property type="protein sequence ID" value="KIM83634.1"/>
    <property type="molecule type" value="Genomic_DNA"/>
</dbReference>
<proteinExistence type="predicted"/>
<sequence>MHDRLLAAWDARDDDHKFQLVCMAHNQGDQNWHRYITPWARRNAIRILAISEHVSNAFWKEFKYVSASVDPVLRSAGYELVLVDAHIPILNLSELPDKSGRKVLSSAVIQGSFDPVRRAYFDIFKDLIRNLHGWFPLRRYIVLTFKSYLDSPASWGYLLLDNGISYIPDTSILDPPFKLYLGGIVTPHVDLNCSEYYDVMAEMDLCIPALGLSDLYYKPVQRLPCVWRTQYSQHDVSERCIPMLMMIGCPQPTQRS</sequence>
<protein>
    <submittedName>
        <fullName evidence="1">Uncharacterized protein</fullName>
    </submittedName>
</protein>
<name>A0A0C3FVW6_PILCF</name>
<dbReference type="HOGENOM" id="CLU_1086293_0_0_1"/>
<dbReference type="AlphaFoldDB" id="A0A0C3FVW6"/>
<reference evidence="1 2" key="1">
    <citation type="submission" date="2014-04" db="EMBL/GenBank/DDBJ databases">
        <authorList>
            <consortium name="DOE Joint Genome Institute"/>
            <person name="Kuo A."/>
            <person name="Tarkka M."/>
            <person name="Buscot F."/>
            <person name="Kohler A."/>
            <person name="Nagy L.G."/>
            <person name="Floudas D."/>
            <person name="Copeland A."/>
            <person name="Barry K.W."/>
            <person name="Cichocki N."/>
            <person name="Veneault-Fourrey C."/>
            <person name="LaButti K."/>
            <person name="Lindquist E.A."/>
            <person name="Lipzen A."/>
            <person name="Lundell T."/>
            <person name="Morin E."/>
            <person name="Murat C."/>
            <person name="Sun H."/>
            <person name="Tunlid A."/>
            <person name="Henrissat B."/>
            <person name="Grigoriev I.V."/>
            <person name="Hibbett D.S."/>
            <person name="Martin F."/>
            <person name="Nordberg H.P."/>
            <person name="Cantor M.N."/>
            <person name="Hua S.X."/>
        </authorList>
    </citation>
    <scope>NUCLEOTIDE SEQUENCE [LARGE SCALE GENOMIC DNA]</scope>
    <source>
        <strain evidence="1 2">F 1598</strain>
    </source>
</reference>
<keyword evidence="2" id="KW-1185">Reference proteome</keyword>
<organism evidence="1 2">
    <name type="scientific">Piloderma croceum (strain F 1598)</name>
    <dbReference type="NCBI Taxonomy" id="765440"/>
    <lineage>
        <taxon>Eukaryota</taxon>
        <taxon>Fungi</taxon>
        <taxon>Dikarya</taxon>
        <taxon>Basidiomycota</taxon>
        <taxon>Agaricomycotina</taxon>
        <taxon>Agaricomycetes</taxon>
        <taxon>Agaricomycetidae</taxon>
        <taxon>Atheliales</taxon>
        <taxon>Atheliaceae</taxon>
        <taxon>Piloderma</taxon>
    </lineage>
</organism>